<dbReference type="RefSeq" id="WP_088247671.1">
    <property type="nucleotide sequence ID" value="NZ_BNAM01000003.1"/>
</dbReference>
<dbReference type="Pfam" id="PF13545">
    <property type="entry name" value="HTH_Crp_2"/>
    <property type="match status" value="1"/>
</dbReference>
<dbReference type="SMART" id="SM00100">
    <property type="entry name" value="cNMP"/>
    <property type="match status" value="1"/>
</dbReference>
<accession>A0A246BQC4</accession>
<feature type="domain" description="Cyclic nucleotide-binding" evidence="4">
    <location>
        <begin position="12"/>
        <end position="132"/>
    </location>
</feature>
<dbReference type="Gene3D" id="2.60.120.10">
    <property type="entry name" value="Jelly Rolls"/>
    <property type="match status" value="1"/>
</dbReference>
<dbReference type="SUPFAM" id="SSF51206">
    <property type="entry name" value="cAMP-binding domain-like"/>
    <property type="match status" value="1"/>
</dbReference>
<reference evidence="5 6" key="1">
    <citation type="submission" date="2017-05" db="EMBL/GenBank/DDBJ databases">
        <title>De novo genome assembly of Deniococcus indicus strain DR1.</title>
        <authorList>
            <person name="Chauhan D."/>
            <person name="Yennamalli R.M."/>
            <person name="Priyadarshini R."/>
        </authorList>
    </citation>
    <scope>NUCLEOTIDE SEQUENCE [LARGE SCALE GENOMIC DNA]</scope>
    <source>
        <strain evidence="5 6">DR1</strain>
    </source>
</reference>
<dbReference type="SUPFAM" id="SSF46785">
    <property type="entry name" value="Winged helix' DNA-binding domain"/>
    <property type="match status" value="1"/>
</dbReference>
<keyword evidence="6" id="KW-1185">Reference proteome</keyword>
<dbReference type="CDD" id="cd00038">
    <property type="entry name" value="CAP_ED"/>
    <property type="match status" value="1"/>
</dbReference>
<dbReference type="InterPro" id="IPR018488">
    <property type="entry name" value="cNMP-bd_CS"/>
</dbReference>
<dbReference type="AlphaFoldDB" id="A0A246BQC4"/>
<dbReference type="Gene3D" id="1.10.10.10">
    <property type="entry name" value="Winged helix-like DNA-binding domain superfamily/Winged helix DNA-binding domain"/>
    <property type="match status" value="1"/>
</dbReference>
<keyword evidence="1" id="KW-0805">Transcription regulation</keyword>
<dbReference type="InterPro" id="IPR000595">
    <property type="entry name" value="cNMP-bd_dom"/>
</dbReference>
<dbReference type="PROSITE" id="PS00889">
    <property type="entry name" value="CNMP_BINDING_2"/>
    <property type="match status" value="1"/>
</dbReference>
<dbReference type="InterPro" id="IPR012318">
    <property type="entry name" value="HTH_CRP"/>
</dbReference>
<dbReference type="GO" id="GO:0003677">
    <property type="term" value="F:DNA binding"/>
    <property type="evidence" value="ECO:0007669"/>
    <property type="project" value="UniProtKB-KW"/>
</dbReference>
<dbReference type="GO" id="GO:0003700">
    <property type="term" value="F:DNA-binding transcription factor activity"/>
    <property type="evidence" value="ECO:0007669"/>
    <property type="project" value="TreeGrafter"/>
</dbReference>
<dbReference type="PANTHER" id="PTHR24567:SF26">
    <property type="entry name" value="REGULATORY PROTEIN YEIL"/>
    <property type="match status" value="1"/>
</dbReference>
<dbReference type="GO" id="GO:0005829">
    <property type="term" value="C:cytosol"/>
    <property type="evidence" value="ECO:0007669"/>
    <property type="project" value="TreeGrafter"/>
</dbReference>
<dbReference type="PANTHER" id="PTHR24567">
    <property type="entry name" value="CRP FAMILY TRANSCRIPTIONAL REGULATORY PROTEIN"/>
    <property type="match status" value="1"/>
</dbReference>
<keyword evidence="2" id="KW-0238">DNA-binding</keyword>
<dbReference type="InterPro" id="IPR018490">
    <property type="entry name" value="cNMP-bd_dom_sf"/>
</dbReference>
<evidence type="ECO:0000313" key="5">
    <source>
        <dbReference type="EMBL" id="OWL97865.1"/>
    </source>
</evidence>
<gene>
    <name evidence="5" type="ORF">CBQ26_06390</name>
</gene>
<dbReference type="EMBL" id="NHMK01000009">
    <property type="protein sequence ID" value="OWL97865.1"/>
    <property type="molecule type" value="Genomic_DNA"/>
</dbReference>
<organism evidence="5 6">
    <name type="scientific">Deinococcus indicus</name>
    <dbReference type="NCBI Taxonomy" id="223556"/>
    <lineage>
        <taxon>Bacteria</taxon>
        <taxon>Thermotogati</taxon>
        <taxon>Deinococcota</taxon>
        <taxon>Deinococci</taxon>
        <taxon>Deinococcales</taxon>
        <taxon>Deinococcaceae</taxon>
        <taxon>Deinococcus</taxon>
    </lineage>
</organism>
<dbReference type="Proteomes" id="UP000197208">
    <property type="component" value="Unassembled WGS sequence"/>
</dbReference>
<sequence length="232" mass="25779">MARLDDLKNSPLFHDVPDEALQEALQVITERRYYAGQVILEQDAEGEALHLITSGVVRVSRISLGSRERVMGDVYAPGVIGETAVLGGGERSATVRAQTEVTTLMLYRTHFRQILRRHPQVLWNLSALLVRRVTFLNDELIAFGLNTEAALSHVFLSLYQQRLAAGVPNPEVLPLSTQDIMARISSSRETVSRVMRKLDAARMLTYTSTQVTLIDPDALEHVTLDEADVSAD</sequence>
<evidence type="ECO:0000313" key="6">
    <source>
        <dbReference type="Proteomes" id="UP000197208"/>
    </source>
</evidence>
<evidence type="ECO:0000256" key="3">
    <source>
        <dbReference type="ARBA" id="ARBA00023163"/>
    </source>
</evidence>
<dbReference type="PROSITE" id="PS50042">
    <property type="entry name" value="CNMP_BINDING_3"/>
    <property type="match status" value="1"/>
</dbReference>
<evidence type="ECO:0000256" key="2">
    <source>
        <dbReference type="ARBA" id="ARBA00023125"/>
    </source>
</evidence>
<evidence type="ECO:0000256" key="1">
    <source>
        <dbReference type="ARBA" id="ARBA00023015"/>
    </source>
</evidence>
<dbReference type="InterPro" id="IPR050397">
    <property type="entry name" value="Env_Response_Regulators"/>
</dbReference>
<protein>
    <submittedName>
        <fullName evidence="5">Crp/Fnr family transcriptional regulator</fullName>
    </submittedName>
</protein>
<evidence type="ECO:0000259" key="4">
    <source>
        <dbReference type="PROSITE" id="PS50042"/>
    </source>
</evidence>
<comment type="caution">
    <text evidence="5">The sequence shown here is derived from an EMBL/GenBank/DDBJ whole genome shotgun (WGS) entry which is preliminary data.</text>
</comment>
<dbReference type="InterPro" id="IPR036388">
    <property type="entry name" value="WH-like_DNA-bd_sf"/>
</dbReference>
<proteinExistence type="predicted"/>
<keyword evidence="3" id="KW-0804">Transcription</keyword>
<dbReference type="OrthoDB" id="61017at2"/>
<dbReference type="Pfam" id="PF00027">
    <property type="entry name" value="cNMP_binding"/>
    <property type="match status" value="1"/>
</dbReference>
<dbReference type="InterPro" id="IPR014710">
    <property type="entry name" value="RmlC-like_jellyroll"/>
</dbReference>
<dbReference type="SMART" id="SM00419">
    <property type="entry name" value="HTH_CRP"/>
    <property type="match status" value="1"/>
</dbReference>
<name>A0A246BQC4_9DEIO</name>
<dbReference type="InterPro" id="IPR036390">
    <property type="entry name" value="WH_DNA-bd_sf"/>
</dbReference>